<name>A0A645IR76_9ZZZZ</name>
<proteinExistence type="predicted"/>
<evidence type="ECO:0000313" key="1">
    <source>
        <dbReference type="EMBL" id="MPN53855.1"/>
    </source>
</evidence>
<dbReference type="AlphaFoldDB" id="A0A645IR76"/>
<dbReference type="EMBL" id="VSSQ01121439">
    <property type="protein sequence ID" value="MPN53855.1"/>
    <property type="molecule type" value="Genomic_DNA"/>
</dbReference>
<gene>
    <name evidence="1" type="ORF">SDC9_201523</name>
</gene>
<reference evidence="1" key="1">
    <citation type="submission" date="2019-08" db="EMBL/GenBank/DDBJ databases">
        <authorList>
            <person name="Kucharzyk K."/>
            <person name="Murdoch R.W."/>
            <person name="Higgins S."/>
            <person name="Loffler F."/>
        </authorList>
    </citation>
    <scope>NUCLEOTIDE SEQUENCE</scope>
</reference>
<comment type="caution">
    <text evidence="1">The sequence shown here is derived from an EMBL/GenBank/DDBJ whole genome shotgun (WGS) entry which is preliminary data.</text>
</comment>
<organism evidence="1">
    <name type="scientific">bioreactor metagenome</name>
    <dbReference type="NCBI Taxonomy" id="1076179"/>
    <lineage>
        <taxon>unclassified sequences</taxon>
        <taxon>metagenomes</taxon>
        <taxon>ecological metagenomes</taxon>
    </lineage>
</organism>
<sequence length="33" mass="3568">MRAESTGEGVNVLNARTALQLMRGSKKRTTFGS</sequence>
<protein>
    <submittedName>
        <fullName evidence="1">Uncharacterized protein</fullName>
    </submittedName>
</protein>
<accession>A0A645IR76</accession>